<dbReference type="Proteomes" id="UP001604335">
    <property type="component" value="Unassembled WGS sequence"/>
</dbReference>
<keyword evidence="4" id="KW-1185">Reference proteome</keyword>
<feature type="repeat" description="TPR" evidence="1">
    <location>
        <begin position="76"/>
        <end position="109"/>
    </location>
</feature>
<evidence type="ECO:0008006" key="5">
    <source>
        <dbReference type="Google" id="ProtNLM"/>
    </source>
</evidence>
<dbReference type="InterPro" id="IPR011990">
    <property type="entry name" value="TPR-like_helical_dom_sf"/>
</dbReference>
<keyword evidence="2" id="KW-0472">Membrane</keyword>
<dbReference type="SUPFAM" id="SSF48452">
    <property type="entry name" value="TPR-like"/>
    <property type="match status" value="1"/>
</dbReference>
<evidence type="ECO:0000313" key="3">
    <source>
        <dbReference type="EMBL" id="MFG3818125.1"/>
    </source>
</evidence>
<dbReference type="InterPro" id="IPR019734">
    <property type="entry name" value="TPR_rpt"/>
</dbReference>
<keyword evidence="2" id="KW-1133">Transmembrane helix</keyword>
<reference evidence="4" key="1">
    <citation type="journal article" date="2024" name="Algal Res.">
        <title>Biochemical, toxicological and genomic investigation of a high-biomass producing Limnothrix strain isolated from Italian shallow drinking water reservoir.</title>
        <authorList>
            <person name="Simonazzi M."/>
            <person name="Shishido T.K."/>
            <person name="Delbaje E."/>
            <person name="Wahlsten M."/>
            <person name="Fewer D.P."/>
            <person name="Sivonen K."/>
            <person name="Pezzolesi L."/>
            <person name="Pistocchi R."/>
        </authorList>
    </citation>
    <scope>NUCLEOTIDE SEQUENCE [LARGE SCALE GENOMIC DNA]</scope>
    <source>
        <strain evidence="4">LRLZ20PSL1</strain>
    </source>
</reference>
<keyword evidence="1" id="KW-0802">TPR repeat</keyword>
<dbReference type="PROSITE" id="PS50005">
    <property type="entry name" value="TPR"/>
    <property type="match status" value="1"/>
</dbReference>
<organism evidence="3 4">
    <name type="scientific">Limnothrix redekei LRLZ20PSL1</name>
    <dbReference type="NCBI Taxonomy" id="3112953"/>
    <lineage>
        <taxon>Bacteria</taxon>
        <taxon>Bacillati</taxon>
        <taxon>Cyanobacteriota</taxon>
        <taxon>Cyanophyceae</taxon>
        <taxon>Pseudanabaenales</taxon>
        <taxon>Pseudanabaenaceae</taxon>
        <taxon>Limnothrix</taxon>
    </lineage>
</organism>
<evidence type="ECO:0000256" key="1">
    <source>
        <dbReference type="PROSITE-ProRule" id="PRU00339"/>
    </source>
</evidence>
<keyword evidence="2" id="KW-0812">Transmembrane</keyword>
<dbReference type="Gene3D" id="1.25.40.10">
    <property type="entry name" value="Tetratricopeptide repeat domain"/>
    <property type="match status" value="1"/>
</dbReference>
<evidence type="ECO:0000313" key="4">
    <source>
        <dbReference type="Proteomes" id="UP001604335"/>
    </source>
</evidence>
<gene>
    <name evidence="3" type="ORF">VPK24_10805</name>
</gene>
<dbReference type="EMBL" id="JAZAQF010000059">
    <property type="protein sequence ID" value="MFG3818125.1"/>
    <property type="molecule type" value="Genomic_DNA"/>
</dbReference>
<name>A0ABW7CAG6_9CYAN</name>
<sequence length="174" mass="19129">MTAVMTALTAVVDSQLLDCLGLEWGDFALWFGVIGAVLGGSLGIMIWAYRGQGSRSILFTEAVPLPTENGDRIPKAIAAFNQGQTLFMQGDYRTAGERFATALELAPNWPEAYHNWGLALANLLNDNEAVPRLVKAGDLYLENQNLQGSALLRRHLSAMVERKKQRQAQQKLVN</sequence>
<protein>
    <recommendedName>
        <fullName evidence="5">Tetratricopeptide repeat protein</fullName>
    </recommendedName>
</protein>
<comment type="caution">
    <text evidence="3">The sequence shown here is derived from an EMBL/GenBank/DDBJ whole genome shotgun (WGS) entry which is preliminary data.</text>
</comment>
<accession>A0ABW7CAG6</accession>
<feature type="transmembrane region" description="Helical" evidence="2">
    <location>
        <begin position="29"/>
        <end position="49"/>
    </location>
</feature>
<evidence type="ECO:0000256" key="2">
    <source>
        <dbReference type="SAM" id="Phobius"/>
    </source>
</evidence>
<proteinExistence type="predicted"/>